<dbReference type="GO" id="GO:0009507">
    <property type="term" value="C:chloroplast"/>
    <property type="evidence" value="ECO:0007669"/>
    <property type="project" value="TreeGrafter"/>
</dbReference>
<protein>
    <recommendedName>
        <fullName evidence="4">Thioredoxin domain-containing protein</fullName>
    </recommendedName>
</protein>
<feature type="domain" description="Thioredoxin" evidence="4">
    <location>
        <begin position="75"/>
        <end position="118"/>
    </location>
</feature>
<dbReference type="InterPro" id="IPR036249">
    <property type="entry name" value="Thioredoxin-like_sf"/>
</dbReference>
<dbReference type="Gene3D" id="3.40.30.10">
    <property type="entry name" value="Glutaredoxin"/>
    <property type="match status" value="1"/>
</dbReference>
<accession>A0A6A4L8T4</accession>
<dbReference type="AlphaFoldDB" id="A0A6A4L8T4"/>
<dbReference type="SUPFAM" id="SSF52833">
    <property type="entry name" value="Thioredoxin-like"/>
    <property type="match status" value="1"/>
</dbReference>
<evidence type="ECO:0000256" key="2">
    <source>
        <dbReference type="ARBA" id="ARBA00023284"/>
    </source>
</evidence>
<proteinExistence type="inferred from homology"/>
<evidence type="ECO:0000256" key="1">
    <source>
        <dbReference type="ARBA" id="ARBA00008987"/>
    </source>
</evidence>
<dbReference type="InterPro" id="IPR013766">
    <property type="entry name" value="Thioredoxin_domain"/>
</dbReference>
<evidence type="ECO:0000256" key="3">
    <source>
        <dbReference type="SAM" id="MobiDB-lite"/>
    </source>
</evidence>
<keyword evidence="6" id="KW-1185">Reference proteome</keyword>
<dbReference type="GO" id="GO:0045454">
    <property type="term" value="P:cell redox homeostasis"/>
    <property type="evidence" value="ECO:0007669"/>
    <property type="project" value="TreeGrafter"/>
</dbReference>
<dbReference type="Proteomes" id="UP000428333">
    <property type="component" value="Linkage Group LG08"/>
</dbReference>
<keyword evidence="2" id="KW-0676">Redox-active center</keyword>
<organism evidence="5 6">
    <name type="scientific">Rhododendron williamsianum</name>
    <dbReference type="NCBI Taxonomy" id="262921"/>
    <lineage>
        <taxon>Eukaryota</taxon>
        <taxon>Viridiplantae</taxon>
        <taxon>Streptophyta</taxon>
        <taxon>Embryophyta</taxon>
        <taxon>Tracheophyta</taxon>
        <taxon>Spermatophyta</taxon>
        <taxon>Magnoliopsida</taxon>
        <taxon>eudicotyledons</taxon>
        <taxon>Gunneridae</taxon>
        <taxon>Pentapetalae</taxon>
        <taxon>asterids</taxon>
        <taxon>Ericales</taxon>
        <taxon>Ericaceae</taxon>
        <taxon>Ericoideae</taxon>
        <taxon>Rhodoreae</taxon>
        <taxon>Rhododendron</taxon>
    </lineage>
</organism>
<reference evidence="5 6" key="1">
    <citation type="journal article" date="2019" name="Genome Biol. Evol.">
        <title>The Rhododendron genome and chromosomal organization provide insight into shared whole-genome duplications across the heath family (Ericaceae).</title>
        <authorList>
            <person name="Soza V.L."/>
            <person name="Lindsley D."/>
            <person name="Waalkes A."/>
            <person name="Ramage E."/>
            <person name="Patwardhan R.P."/>
            <person name="Burton J.N."/>
            <person name="Adey A."/>
            <person name="Kumar A."/>
            <person name="Qiu R."/>
            <person name="Shendure J."/>
            <person name="Hall B."/>
        </authorList>
    </citation>
    <scope>NUCLEOTIDE SEQUENCE [LARGE SCALE GENOMIC DNA]</scope>
    <source>
        <strain evidence="5">RSF 1966-606</strain>
    </source>
</reference>
<dbReference type="OrthoDB" id="2121326at2759"/>
<feature type="region of interest" description="Disordered" evidence="3">
    <location>
        <begin position="1"/>
        <end position="26"/>
    </location>
</feature>
<comment type="similarity">
    <text evidence="1">Belongs to the thioredoxin family.</text>
</comment>
<comment type="caution">
    <text evidence="5">The sequence shown here is derived from an EMBL/GenBank/DDBJ whole genome shotgun (WGS) entry which is preliminary data.</text>
</comment>
<dbReference type="PANTHER" id="PTHR43601">
    <property type="entry name" value="THIOREDOXIN, MITOCHONDRIAL"/>
    <property type="match status" value="1"/>
</dbReference>
<dbReference type="PANTHER" id="PTHR43601:SF17">
    <property type="entry name" value="THIOREDOXIN-LIKE 1-2, CHLOROPLASTIC"/>
    <property type="match status" value="1"/>
</dbReference>
<evidence type="ECO:0000313" key="6">
    <source>
        <dbReference type="Proteomes" id="UP000428333"/>
    </source>
</evidence>
<dbReference type="Pfam" id="PF00085">
    <property type="entry name" value="Thioredoxin"/>
    <property type="match status" value="1"/>
</dbReference>
<evidence type="ECO:0000259" key="4">
    <source>
        <dbReference type="Pfam" id="PF00085"/>
    </source>
</evidence>
<dbReference type="EMBL" id="QEFC01002158">
    <property type="protein sequence ID" value="KAE9453892.1"/>
    <property type="molecule type" value="Genomic_DNA"/>
</dbReference>
<name>A0A6A4L8T4_9ERIC</name>
<sequence length="192" mass="20763">MACSFKTRPTLSGSKHKGVSPPPPSTGFLQLKQSNPLNCSIQAKYPTTQPSLCVSRSLRWWEKTLQPNMVEIRSAQEFVDSLLLAGDRLVIVDFYSPGCGGCKSLHPKIKKFKDALAKHGTDRCDLGPAKGLDESELLSLASIGEISFSNLPLPSTKKDIMQDLVLKNTDLSGGFGISGNSIIMGIEEEVLA</sequence>
<gene>
    <name evidence="5" type="ORF">C3L33_14263</name>
</gene>
<evidence type="ECO:0000313" key="5">
    <source>
        <dbReference type="EMBL" id="KAE9453892.1"/>
    </source>
</evidence>
<feature type="non-terminal residue" evidence="5">
    <location>
        <position position="1"/>
    </location>
</feature>